<sequence>MVEKYIKPLFLITALAGLVGCSNITTGNQKYGVSGAAAGSTSANADSNLEHCSSPLGTLAIDDGRNADWFGQFGSATKITSIEPLLRIAVQQSNCFVITSIGNQKTDSRLSNITDKQRNSGEYRAGSKQQKGQRVAADYFLEPHIVIDNSAVGGLAGSIGGLFGNSMISAVASSVQMKASVVTLSLFDIRSSVQIASAEGSATATNYGAALAGFGSSAGGALGGLSRTPEGKATVAAFLESYNNMVIALRNYKASEVKGGLGRGGTLKVN</sequence>
<comment type="caution">
    <text evidence="1">The sequence shown here is derived from an EMBL/GenBank/DDBJ whole genome shotgun (WGS) entry which is preliminary data.</text>
</comment>
<accession>A0ABU9FCH4</accession>
<protein>
    <recommendedName>
        <fullName evidence="3">Curli production assembly/transport component CsgG</fullName>
    </recommendedName>
</protein>
<gene>
    <name evidence="1" type="ORF">QFI96_020545</name>
</gene>
<dbReference type="EMBL" id="JARXNK020000105">
    <property type="protein sequence ID" value="MEL0554077.1"/>
    <property type="molecule type" value="Genomic_DNA"/>
</dbReference>
<evidence type="ECO:0008006" key="3">
    <source>
        <dbReference type="Google" id="ProtNLM"/>
    </source>
</evidence>
<evidence type="ECO:0000313" key="2">
    <source>
        <dbReference type="Proteomes" id="UP001312893"/>
    </source>
</evidence>
<evidence type="ECO:0000313" key="1">
    <source>
        <dbReference type="EMBL" id="MEL0554077.1"/>
    </source>
</evidence>
<name>A0ABU9FCH4_9ENTR</name>
<dbReference type="PROSITE" id="PS51257">
    <property type="entry name" value="PROKAR_LIPOPROTEIN"/>
    <property type="match status" value="1"/>
</dbReference>
<dbReference type="RefSeq" id="WP_331851535.1">
    <property type="nucleotide sequence ID" value="NZ_JARXNK020000105.1"/>
</dbReference>
<proteinExistence type="predicted"/>
<reference evidence="1 2" key="1">
    <citation type="submission" date="2024-04" db="EMBL/GenBank/DDBJ databases">
        <title>Two novel Raoultella species associated with bleeding cankers of broadleaf hosts, Raoultella scottia sp. nov. and Raoultella lignicola sp. nov.</title>
        <authorList>
            <person name="Brady C.L."/>
        </authorList>
    </citation>
    <scope>NUCLEOTIDE SEQUENCE [LARGE SCALE GENOMIC DNA]</scope>
    <source>
        <strain evidence="1 2">TW_WC1a.1</strain>
    </source>
</reference>
<organism evidence="1 2">
    <name type="scientific">Raoultella lignicola</name>
    <dbReference type="NCBI Taxonomy" id="3040939"/>
    <lineage>
        <taxon>Bacteria</taxon>
        <taxon>Pseudomonadati</taxon>
        <taxon>Pseudomonadota</taxon>
        <taxon>Gammaproteobacteria</taxon>
        <taxon>Enterobacterales</taxon>
        <taxon>Enterobacteriaceae</taxon>
        <taxon>Klebsiella/Raoultella group</taxon>
        <taxon>Raoultella</taxon>
    </lineage>
</organism>
<dbReference type="Proteomes" id="UP001312893">
    <property type="component" value="Unassembled WGS sequence"/>
</dbReference>
<keyword evidence="2" id="KW-1185">Reference proteome</keyword>